<feature type="transmembrane region" description="Helical" evidence="6">
    <location>
        <begin position="450"/>
        <end position="473"/>
    </location>
</feature>
<feature type="transmembrane region" description="Helical" evidence="6">
    <location>
        <begin position="174"/>
        <end position="196"/>
    </location>
</feature>
<dbReference type="Proteomes" id="UP001303889">
    <property type="component" value="Unassembled WGS sequence"/>
</dbReference>
<feature type="domain" description="Major facilitator superfamily (MFS) profile" evidence="7">
    <location>
        <begin position="48"/>
        <end position="496"/>
    </location>
</feature>
<evidence type="ECO:0000256" key="4">
    <source>
        <dbReference type="ARBA" id="ARBA00022989"/>
    </source>
</evidence>
<dbReference type="PANTHER" id="PTHR43791">
    <property type="entry name" value="PERMEASE-RELATED"/>
    <property type="match status" value="1"/>
</dbReference>
<comment type="subcellular location">
    <subcellularLocation>
        <location evidence="1">Membrane</location>
        <topology evidence="1">Multi-pass membrane protein</topology>
    </subcellularLocation>
</comment>
<feature type="transmembrane region" description="Helical" evidence="6">
    <location>
        <begin position="140"/>
        <end position="162"/>
    </location>
</feature>
<protein>
    <submittedName>
        <fullName evidence="8">Major facilitator superfamily domain-containing protein</fullName>
    </submittedName>
</protein>
<feature type="transmembrane region" description="Helical" evidence="6">
    <location>
        <begin position="352"/>
        <end position="371"/>
    </location>
</feature>
<dbReference type="InterPro" id="IPR020846">
    <property type="entry name" value="MFS_dom"/>
</dbReference>
<evidence type="ECO:0000256" key="5">
    <source>
        <dbReference type="ARBA" id="ARBA00023136"/>
    </source>
</evidence>
<keyword evidence="5 6" id="KW-0472">Membrane</keyword>
<evidence type="ECO:0000256" key="6">
    <source>
        <dbReference type="SAM" id="Phobius"/>
    </source>
</evidence>
<dbReference type="Pfam" id="PF07690">
    <property type="entry name" value="MFS_1"/>
    <property type="match status" value="1"/>
</dbReference>
<dbReference type="AlphaFoldDB" id="A0AAN6RQI4"/>
<keyword evidence="3 6" id="KW-0812">Transmembrane</keyword>
<name>A0AAN6RQI4_9PEZI</name>
<keyword evidence="2" id="KW-0813">Transport</keyword>
<reference evidence="8" key="1">
    <citation type="journal article" date="2023" name="Mol. Phylogenet. Evol.">
        <title>Genome-scale phylogeny and comparative genomics of the fungal order Sordariales.</title>
        <authorList>
            <person name="Hensen N."/>
            <person name="Bonometti L."/>
            <person name="Westerberg I."/>
            <person name="Brannstrom I.O."/>
            <person name="Guillou S."/>
            <person name="Cros-Aarteil S."/>
            <person name="Calhoun S."/>
            <person name="Haridas S."/>
            <person name="Kuo A."/>
            <person name="Mondo S."/>
            <person name="Pangilinan J."/>
            <person name="Riley R."/>
            <person name="LaButti K."/>
            <person name="Andreopoulos B."/>
            <person name="Lipzen A."/>
            <person name="Chen C."/>
            <person name="Yan M."/>
            <person name="Daum C."/>
            <person name="Ng V."/>
            <person name="Clum A."/>
            <person name="Steindorff A."/>
            <person name="Ohm R.A."/>
            <person name="Martin F."/>
            <person name="Silar P."/>
            <person name="Natvig D.O."/>
            <person name="Lalanne C."/>
            <person name="Gautier V."/>
            <person name="Ament-Velasquez S.L."/>
            <person name="Kruys A."/>
            <person name="Hutchinson M.I."/>
            <person name="Powell A.J."/>
            <person name="Barry K."/>
            <person name="Miller A.N."/>
            <person name="Grigoriev I.V."/>
            <person name="Debuchy R."/>
            <person name="Gladieux P."/>
            <person name="Hiltunen Thoren M."/>
            <person name="Johannesson H."/>
        </authorList>
    </citation>
    <scope>NUCLEOTIDE SEQUENCE</scope>
    <source>
        <strain evidence="8">CBS 103.79</strain>
    </source>
</reference>
<dbReference type="Gene3D" id="1.20.1250.20">
    <property type="entry name" value="MFS general substrate transporter like domains"/>
    <property type="match status" value="2"/>
</dbReference>
<feature type="transmembrane region" description="Helical" evidence="6">
    <location>
        <begin position="323"/>
        <end position="346"/>
    </location>
</feature>
<dbReference type="InterPro" id="IPR036259">
    <property type="entry name" value="MFS_trans_sf"/>
</dbReference>
<dbReference type="PROSITE" id="PS50850">
    <property type="entry name" value="MFS"/>
    <property type="match status" value="1"/>
</dbReference>
<feature type="transmembrane region" description="Helical" evidence="6">
    <location>
        <begin position="115"/>
        <end position="133"/>
    </location>
</feature>
<dbReference type="GO" id="GO:0022857">
    <property type="term" value="F:transmembrane transporter activity"/>
    <property type="evidence" value="ECO:0007669"/>
    <property type="project" value="InterPro"/>
</dbReference>
<keyword evidence="4 6" id="KW-1133">Transmembrane helix</keyword>
<feature type="transmembrane region" description="Helical" evidence="6">
    <location>
        <begin position="419"/>
        <end position="438"/>
    </location>
</feature>
<dbReference type="InterPro" id="IPR011701">
    <property type="entry name" value="MFS"/>
</dbReference>
<dbReference type="EMBL" id="MU855885">
    <property type="protein sequence ID" value="KAK3898758.1"/>
    <property type="molecule type" value="Genomic_DNA"/>
</dbReference>
<dbReference type="PANTHER" id="PTHR43791:SF32">
    <property type="entry name" value="MAJOR FACILITATOR SUPERFAMILY (MFS) PROFILE DOMAIN-CONTAINING PROTEIN"/>
    <property type="match status" value="1"/>
</dbReference>
<evidence type="ECO:0000313" key="9">
    <source>
        <dbReference type="Proteomes" id="UP001303889"/>
    </source>
</evidence>
<reference evidence="8" key="2">
    <citation type="submission" date="2023-05" db="EMBL/GenBank/DDBJ databases">
        <authorList>
            <consortium name="Lawrence Berkeley National Laboratory"/>
            <person name="Steindorff A."/>
            <person name="Hensen N."/>
            <person name="Bonometti L."/>
            <person name="Westerberg I."/>
            <person name="Brannstrom I.O."/>
            <person name="Guillou S."/>
            <person name="Cros-Aarteil S."/>
            <person name="Calhoun S."/>
            <person name="Haridas S."/>
            <person name="Kuo A."/>
            <person name="Mondo S."/>
            <person name="Pangilinan J."/>
            <person name="Riley R."/>
            <person name="Labutti K."/>
            <person name="Andreopoulos B."/>
            <person name="Lipzen A."/>
            <person name="Chen C."/>
            <person name="Yanf M."/>
            <person name="Daum C."/>
            <person name="Ng V."/>
            <person name="Clum A."/>
            <person name="Ohm R."/>
            <person name="Martin F."/>
            <person name="Silar P."/>
            <person name="Natvig D."/>
            <person name="Lalanne C."/>
            <person name="Gautier V."/>
            <person name="Ament-Velasquez S.L."/>
            <person name="Kruys A."/>
            <person name="Hutchinson M.I."/>
            <person name="Powell A.J."/>
            <person name="Barry K."/>
            <person name="Miller A.N."/>
            <person name="Grigoriev I.V."/>
            <person name="Debuchy R."/>
            <person name="Gladieux P."/>
            <person name="Thoren M.H."/>
            <person name="Johannesson H."/>
        </authorList>
    </citation>
    <scope>NUCLEOTIDE SEQUENCE</scope>
    <source>
        <strain evidence="8">CBS 103.79</strain>
    </source>
</reference>
<dbReference type="GO" id="GO:0016020">
    <property type="term" value="C:membrane"/>
    <property type="evidence" value="ECO:0007669"/>
    <property type="project" value="UniProtKB-SubCell"/>
</dbReference>
<evidence type="ECO:0000256" key="1">
    <source>
        <dbReference type="ARBA" id="ARBA00004141"/>
    </source>
</evidence>
<evidence type="ECO:0000313" key="8">
    <source>
        <dbReference type="EMBL" id="KAK3898758.1"/>
    </source>
</evidence>
<sequence length="496" mass="54888">MAAEASIQEKKVYETESDQYVAASSVEEGDVVFEQEAAKALRKVDFSVLPLLFLGLLVFQLDRMNIGSALTGGFATDIHVSLDTINLGNQLMFMGIVIFEIPCNMALQRLGPRKWIAAQVLAFGITASLQVFIKNRAGYLASRLILGFCESGYIPGAIYTLSTWYTKKELARRVAIFFFGMFGGNAISPVLASGILKLDGRRGMHGWQWLFLLEGLFTISVSLILLVFLPGSPDAPRPLLSPGLIRFSEADRDALRRRLENDDAEGKAPSAQGLHISLGLVWKTVSHWQRWPHYVSTFAVFSNWAALTTYTPSIMVSLGWSPIPANALAAVGAFLALLVVFAFAWVSDRTNLRGGTVIAAQVCYLVALVVARQVHPHVGQWSRWGLWTTVNAFAVGYHPVHNTWVQLNCRTAGERSISIAMWVMSAISGLMVGTQYYRASDKDNFYHKGLLTQIMMVMVGIVFAALQIVVYVVHNRRVRQGKHKLSDGEEPQIYVP</sequence>
<comment type="caution">
    <text evidence="8">The sequence shown here is derived from an EMBL/GenBank/DDBJ whole genome shotgun (WGS) entry which is preliminary data.</text>
</comment>
<gene>
    <name evidence="8" type="ORF">C8A05DRAFT_37647</name>
</gene>
<evidence type="ECO:0000256" key="3">
    <source>
        <dbReference type="ARBA" id="ARBA00022692"/>
    </source>
</evidence>
<proteinExistence type="predicted"/>
<evidence type="ECO:0000256" key="2">
    <source>
        <dbReference type="ARBA" id="ARBA00022448"/>
    </source>
</evidence>
<keyword evidence="9" id="KW-1185">Reference proteome</keyword>
<evidence type="ECO:0000259" key="7">
    <source>
        <dbReference type="PROSITE" id="PS50850"/>
    </source>
</evidence>
<organism evidence="8 9">
    <name type="scientific">Staphylotrichum tortipilum</name>
    <dbReference type="NCBI Taxonomy" id="2831512"/>
    <lineage>
        <taxon>Eukaryota</taxon>
        <taxon>Fungi</taxon>
        <taxon>Dikarya</taxon>
        <taxon>Ascomycota</taxon>
        <taxon>Pezizomycotina</taxon>
        <taxon>Sordariomycetes</taxon>
        <taxon>Sordariomycetidae</taxon>
        <taxon>Sordariales</taxon>
        <taxon>Chaetomiaceae</taxon>
        <taxon>Staphylotrichum</taxon>
    </lineage>
</organism>
<accession>A0AAN6RQI4</accession>
<feature type="transmembrane region" description="Helical" evidence="6">
    <location>
        <begin position="208"/>
        <end position="229"/>
    </location>
</feature>
<dbReference type="SUPFAM" id="SSF103473">
    <property type="entry name" value="MFS general substrate transporter"/>
    <property type="match status" value="1"/>
</dbReference>